<evidence type="ECO:0000313" key="3">
    <source>
        <dbReference type="Proteomes" id="UP000663832"/>
    </source>
</evidence>
<dbReference type="OrthoDB" id="10059875at2759"/>
<feature type="non-terminal residue" evidence="2">
    <location>
        <position position="51"/>
    </location>
</feature>
<dbReference type="Proteomes" id="UP000663877">
    <property type="component" value="Unassembled WGS sequence"/>
</dbReference>
<protein>
    <submittedName>
        <fullName evidence="2">Uncharacterized protein</fullName>
    </submittedName>
</protein>
<dbReference type="EMBL" id="CAJNOI010004538">
    <property type="protein sequence ID" value="CAF1547864.1"/>
    <property type="molecule type" value="Genomic_DNA"/>
</dbReference>
<accession>A0A816F835</accession>
<organism evidence="2 3">
    <name type="scientific">Adineta steineri</name>
    <dbReference type="NCBI Taxonomy" id="433720"/>
    <lineage>
        <taxon>Eukaryota</taxon>
        <taxon>Metazoa</taxon>
        <taxon>Spiralia</taxon>
        <taxon>Gnathifera</taxon>
        <taxon>Rotifera</taxon>
        <taxon>Eurotatoria</taxon>
        <taxon>Bdelloidea</taxon>
        <taxon>Adinetida</taxon>
        <taxon>Adinetidae</taxon>
        <taxon>Adineta</taxon>
    </lineage>
</organism>
<dbReference type="EMBL" id="CAJNOM010004930">
    <property type="protein sequence ID" value="CAF1659981.1"/>
    <property type="molecule type" value="Genomic_DNA"/>
</dbReference>
<evidence type="ECO:0000313" key="1">
    <source>
        <dbReference type="EMBL" id="CAF1547864.1"/>
    </source>
</evidence>
<proteinExistence type="predicted"/>
<dbReference type="Gene3D" id="3.40.50.720">
    <property type="entry name" value="NAD(P)-binding Rossmann-like Domain"/>
    <property type="match status" value="1"/>
</dbReference>
<dbReference type="AlphaFoldDB" id="A0A816F835"/>
<comment type="caution">
    <text evidence="2">The sequence shown here is derived from an EMBL/GenBank/DDBJ whole genome shotgun (WGS) entry which is preliminary data.</text>
</comment>
<dbReference type="Proteomes" id="UP000663832">
    <property type="component" value="Unassembled WGS sequence"/>
</dbReference>
<sequence length="51" mass="6045">MFLRPGLKSSALLRFKSFYPLRSKHVIGIRREDQSPWERRAPLAPEHVRTL</sequence>
<reference evidence="2" key="1">
    <citation type="submission" date="2021-02" db="EMBL/GenBank/DDBJ databases">
        <authorList>
            <person name="Nowell W R."/>
        </authorList>
    </citation>
    <scope>NUCLEOTIDE SEQUENCE</scope>
</reference>
<gene>
    <name evidence="1" type="ORF">BJG266_LOCUS46017</name>
    <name evidence="2" type="ORF">QVE165_LOCUS63044</name>
</gene>
<name>A0A816F835_9BILA</name>
<keyword evidence="3" id="KW-1185">Reference proteome</keyword>
<evidence type="ECO:0000313" key="2">
    <source>
        <dbReference type="EMBL" id="CAF1659981.1"/>
    </source>
</evidence>